<evidence type="ECO:0000313" key="2">
    <source>
        <dbReference type="EMBL" id="KAL1117769.1"/>
    </source>
</evidence>
<evidence type="ECO:0000256" key="1">
    <source>
        <dbReference type="SAM" id="MobiDB-lite"/>
    </source>
</evidence>
<keyword evidence="3" id="KW-1185">Reference proteome</keyword>
<dbReference type="AlphaFoldDB" id="A0ABD0YKV6"/>
<comment type="caution">
    <text evidence="2">The sequence shown here is derived from an EMBL/GenBank/DDBJ whole genome shotgun (WGS) entry which is preliminary data.</text>
</comment>
<reference evidence="2 3" key="1">
    <citation type="submission" date="2024-07" db="EMBL/GenBank/DDBJ databases">
        <title>Chromosome-level genome assembly of the water stick insect Ranatra chinensis (Heteroptera: Nepidae).</title>
        <authorList>
            <person name="Liu X."/>
        </authorList>
    </citation>
    <scope>NUCLEOTIDE SEQUENCE [LARGE SCALE GENOMIC DNA]</scope>
    <source>
        <strain evidence="2">Cailab_2021Rc</strain>
        <tissue evidence="2">Muscle</tissue>
    </source>
</reference>
<evidence type="ECO:0000313" key="3">
    <source>
        <dbReference type="Proteomes" id="UP001558652"/>
    </source>
</evidence>
<sequence length="277" mass="30754">MAQGTVRTAPTESLKELESVSPQELLLDEVYLPWSVVSRSEFVGPNLFRLVAIFSGSVLVVVHDSSDTNYGQDSAAEYCELPKPIRNNKPRTWYVDECKREGDRVWSCRKGGDCEDGSNINYSPCSSSGEPLFCCPPNRLARAIQTTKANMYCEAYMQRSCNDSDWENPEDVDEGTQRFIAGGLLVSAEEHPHMLVGRSHPLGTHPGGEYGKKGHNSTRRSRVQRLLSRRGGFKGWVEGDREDTPRVSFKFGVKGFEFFVKGSSDCGDIEVGVKSAV</sequence>
<protein>
    <submittedName>
        <fullName evidence="2">Uncharacterized protein</fullName>
    </submittedName>
</protein>
<organism evidence="2 3">
    <name type="scientific">Ranatra chinensis</name>
    <dbReference type="NCBI Taxonomy" id="642074"/>
    <lineage>
        <taxon>Eukaryota</taxon>
        <taxon>Metazoa</taxon>
        <taxon>Ecdysozoa</taxon>
        <taxon>Arthropoda</taxon>
        <taxon>Hexapoda</taxon>
        <taxon>Insecta</taxon>
        <taxon>Pterygota</taxon>
        <taxon>Neoptera</taxon>
        <taxon>Paraneoptera</taxon>
        <taxon>Hemiptera</taxon>
        <taxon>Heteroptera</taxon>
        <taxon>Panheteroptera</taxon>
        <taxon>Nepomorpha</taxon>
        <taxon>Nepidae</taxon>
        <taxon>Ranatrinae</taxon>
        <taxon>Ranatra</taxon>
    </lineage>
</organism>
<feature type="region of interest" description="Disordered" evidence="1">
    <location>
        <begin position="200"/>
        <end position="220"/>
    </location>
</feature>
<dbReference type="Proteomes" id="UP001558652">
    <property type="component" value="Unassembled WGS sequence"/>
</dbReference>
<name>A0ABD0YKV6_9HEMI</name>
<accession>A0ABD0YKV6</accession>
<dbReference type="EMBL" id="JBFDAA010000015">
    <property type="protein sequence ID" value="KAL1117769.1"/>
    <property type="molecule type" value="Genomic_DNA"/>
</dbReference>
<gene>
    <name evidence="2" type="ORF">AAG570_004084</name>
</gene>
<proteinExistence type="predicted"/>